<evidence type="ECO:0000256" key="1">
    <source>
        <dbReference type="SAM" id="Coils"/>
    </source>
</evidence>
<dbReference type="GeneID" id="7825229"/>
<protein>
    <submittedName>
        <fullName evidence="3">Transmembrane protein, putative</fullName>
    </submittedName>
</protein>
<accession>I7M9B8</accession>
<keyword evidence="2 3" id="KW-0812">Transmembrane</keyword>
<dbReference type="RefSeq" id="XP_001021533.2">
    <property type="nucleotide sequence ID" value="XM_001021533.2"/>
</dbReference>
<dbReference type="KEGG" id="tet:TTHERM_00148980"/>
<name>I7M9B8_TETTS</name>
<evidence type="ECO:0000313" key="3">
    <source>
        <dbReference type="EMBL" id="EAS01288.2"/>
    </source>
</evidence>
<feature type="transmembrane region" description="Helical" evidence="2">
    <location>
        <begin position="266"/>
        <end position="291"/>
    </location>
</feature>
<proteinExistence type="predicted"/>
<dbReference type="AlphaFoldDB" id="I7M9B8"/>
<gene>
    <name evidence="3" type="ORF">TTHERM_00148980</name>
</gene>
<evidence type="ECO:0000313" key="4">
    <source>
        <dbReference type="Proteomes" id="UP000009168"/>
    </source>
</evidence>
<keyword evidence="2" id="KW-1133">Transmembrane helix</keyword>
<dbReference type="InParanoid" id="I7M9B8"/>
<sequence>MDQQKDNLQQKLSQIKQRVAKQNENNDAYQPAQTVSMDFTTFIFKCIQQKLDPQEFFKIISGCYSILKWVLIEKKAIRYKAEISYYTIVVNYIASLKIRVSPYMNSETQIIFEADDTETDQAAIAKICLHLFESYLEFYLENKKELTKMTFDTFYQKMEKYKKDQNVVQEALKKEQKQLTQEDVDLYMKNEEINDSIRANVKLRQQAGQAIKRFYISKIKNEDLDIQKIQKVKEQIHNDLLEYRQKKKQQLQQQEQTKDKTNNKSIYQVLEVVASVIIYTIILYLIFVYVIKPFFS</sequence>
<dbReference type="EMBL" id="GG662603">
    <property type="protein sequence ID" value="EAS01288.2"/>
    <property type="molecule type" value="Genomic_DNA"/>
</dbReference>
<feature type="coiled-coil region" evidence="1">
    <location>
        <begin position="226"/>
        <end position="264"/>
    </location>
</feature>
<organism evidence="3 4">
    <name type="scientific">Tetrahymena thermophila (strain SB210)</name>
    <dbReference type="NCBI Taxonomy" id="312017"/>
    <lineage>
        <taxon>Eukaryota</taxon>
        <taxon>Sar</taxon>
        <taxon>Alveolata</taxon>
        <taxon>Ciliophora</taxon>
        <taxon>Intramacronucleata</taxon>
        <taxon>Oligohymenophorea</taxon>
        <taxon>Hymenostomatida</taxon>
        <taxon>Tetrahymenina</taxon>
        <taxon>Tetrahymenidae</taxon>
        <taxon>Tetrahymena</taxon>
    </lineage>
</organism>
<keyword evidence="1" id="KW-0175">Coiled coil</keyword>
<keyword evidence="2" id="KW-0472">Membrane</keyword>
<reference evidence="4" key="1">
    <citation type="journal article" date="2006" name="PLoS Biol.">
        <title>Macronuclear genome sequence of the ciliate Tetrahymena thermophila, a model eukaryote.</title>
        <authorList>
            <person name="Eisen J.A."/>
            <person name="Coyne R.S."/>
            <person name="Wu M."/>
            <person name="Wu D."/>
            <person name="Thiagarajan M."/>
            <person name="Wortman J.R."/>
            <person name="Badger J.H."/>
            <person name="Ren Q."/>
            <person name="Amedeo P."/>
            <person name="Jones K.M."/>
            <person name="Tallon L.J."/>
            <person name="Delcher A.L."/>
            <person name="Salzberg S.L."/>
            <person name="Silva J.C."/>
            <person name="Haas B.J."/>
            <person name="Majoros W.H."/>
            <person name="Farzad M."/>
            <person name="Carlton J.M."/>
            <person name="Smith R.K. Jr."/>
            <person name="Garg J."/>
            <person name="Pearlman R.E."/>
            <person name="Karrer K.M."/>
            <person name="Sun L."/>
            <person name="Manning G."/>
            <person name="Elde N.C."/>
            <person name="Turkewitz A.P."/>
            <person name="Asai D.J."/>
            <person name="Wilkes D.E."/>
            <person name="Wang Y."/>
            <person name="Cai H."/>
            <person name="Collins K."/>
            <person name="Stewart B.A."/>
            <person name="Lee S.R."/>
            <person name="Wilamowska K."/>
            <person name="Weinberg Z."/>
            <person name="Ruzzo W.L."/>
            <person name="Wloga D."/>
            <person name="Gaertig J."/>
            <person name="Frankel J."/>
            <person name="Tsao C.-C."/>
            <person name="Gorovsky M.A."/>
            <person name="Keeling P.J."/>
            <person name="Waller R.F."/>
            <person name="Patron N.J."/>
            <person name="Cherry J.M."/>
            <person name="Stover N.A."/>
            <person name="Krieger C.J."/>
            <person name="del Toro C."/>
            <person name="Ryder H.F."/>
            <person name="Williamson S.C."/>
            <person name="Barbeau R.A."/>
            <person name="Hamilton E.P."/>
            <person name="Orias E."/>
        </authorList>
    </citation>
    <scope>NUCLEOTIDE SEQUENCE [LARGE SCALE GENOMIC DNA]</scope>
    <source>
        <strain evidence="4">SB210</strain>
    </source>
</reference>
<evidence type="ECO:0000256" key="2">
    <source>
        <dbReference type="SAM" id="Phobius"/>
    </source>
</evidence>
<dbReference type="Proteomes" id="UP000009168">
    <property type="component" value="Unassembled WGS sequence"/>
</dbReference>
<keyword evidence="4" id="KW-1185">Reference proteome</keyword>